<dbReference type="Gene3D" id="2.10.109.10">
    <property type="entry name" value="Umud Fragment, subunit A"/>
    <property type="match status" value="1"/>
</dbReference>
<reference evidence="11" key="1">
    <citation type="submission" date="2016-10" db="EMBL/GenBank/DDBJ databases">
        <authorList>
            <person name="Varghese N."/>
            <person name="Submissions S."/>
        </authorList>
    </citation>
    <scope>NUCLEOTIDE SEQUENCE [LARGE SCALE GENOMIC DNA]</scope>
    <source>
        <strain evidence="11">CCM7597</strain>
    </source>
</reference>
<feature type="active site" evidence="7">
    <location>
        <position position="80"/>
    </location>
</feature>
<dbReference type="InterPro" id="IPR019533">
    <property type="entry name" value="Peptidase_S26"/>
</dbReference>
<dbReference type="AlphaFoldDB" id="A0A1H4GM96"/>
<dbReference type="STRING" id="571932.SAMN05421743_1174"/>
<dbReference type="GO" id="GO:0006465">
    <property type="term" value="P:signal peptide processing"/>
    <property type="evidence" value="ECO:0007669"/>
    <property type="project" value="InterPro"/>
</dbReference>
<evidence type="ECO:0000313" key="11">
    <source>
        <dbReference type="Proteomes" id="UP000198584"/>
    </source>
</evidence>
<feature type="domain" description="Peptidase S26" evidence="9">
    <location>
        <begin position="9"/>
        <end position="163"/>
    </location>
</feature>
<dbReference type="GO" id="GO:0005886">
    <property type="term" value="C:plasma membrane"/>
    <property type="evidence" value="ECO:0007669"/>
    <property type="project" value="UniProtKB-SubCell"/>
</dbReference>
<evidence type="ECO:0000256" key="7">
    <source>
        <dbReference type="PIRSR" id="PIRSR600223-1"/>
    </source>
</evidence>
<dbReference type="InterPro" id="IPR019758">
    <property type="entry name" value="Pept_S26A_signal_pept_1_CS"/>
</dbReference>
<dbReference type="GO" id="GO:0009003">
    <property type="term" value="F:signal peptidase activity"/>
    <property type="evidence" value="ECO:0007669"/>
    <property type="project" value="UniProtKB-EC"/>
</dbReference>
<dbReference type="EC" id="3.4.21.89" evidence="4 8"/>
<comment type="catalytic activity">
    <reaction evidence="1 8">
        <text>Cleavage of hydrophobic, N-terminal signal or leader sequences from secreted and periplasmic proteins.</text>
        <dbReference type="EC" id="3.4.21.89"/>
    </reaction>
</comment>
<dbReference type="PROSITE" id="PS00501">
    <property type="entry name" value="SPASE_I_1"/>
    <property type="match status" value="1"/>
</dbReference>
<protein>
    <recommendedName>
        <fullName evidence="4 8">Signal peptidase I</fullName>
        <ecNumber evidence="4 8">3.4.21.89</ecNumber>
    </recommendedName>
</protein>
<dbReference type="InterPro" id="IPR036286">
    <property type="entry name" value="LexA/Signal_pep-like_sf"/>
</dbReference>
<dbReference type="CDD" id="cd06530">
    <property type="entry name" value="S26_SPase_I"/>
    <property type="match status" value="1"/>
</dbReference>
<dbReference type="RefSeq" id="WP_093046135.1">
    <property type="nucleotide sequence ID" value="NZ_FNQR01000017.1"/>
</dbReference>
<dbReference type="GO" id="GO:0004252">
    <property type="term" value="F:serine-type endopeptidase activity"/>
    <property type="evidence" value="ECO:0007669"/>
    <property type="project" value="InterPro"/>
</dbReference>
<dbReference type="InterPro" id="IPR019756">
    <property type="entry name" value="Pept_S26A_signal_pept_1_Ser-AS"/>
</dbReference>
<evidence type="ECO:0000256" key="6">
    <source>
        <dbReference type="ARBA" id="ARBA00022801"/>
    </source>
</evidence>
<evidence type="ECO:0000256" key="1">
    <source>
        <dbReference type="ARBA" id="ARBA00000677"/>
    </source>
</evidence>
<proteinExistence type="inferred from homology"/>
<dbReference type="PROSITE" id="PS00761">
    <property type="entry name" value="SPASE_I_3"/>
    <property type="match status" value="1"/>
</dbReference>
<evidence type="ECO:0000256" key="3">
    <source>
        <dbReference type="ARBA" id="ARBA00009370"/>
    </source>
</evidence>
<dbReference type="EMBL" id="FNQR01000017">
    <property type="protein sequence ID" value="SEB10735.1"/>
    <property type="molecule type" value="Genomic_DNA"/>
</dbReference>
<feature type="transmembrane region" description="Helical" evidence="8">
    <location>
        <begin position="12"/>
        <end position="32"/>
    </location>
</feature>
<organism evidence="10 11">
    <name type="scientific">Thalassobacillus cyri</name>
    <dbReference type="NCBI Taxonomy" id="571932"/>
    <lineage>
        <taxon>Bacteria</taxon>
        <taxon>Bacillati</taxon>
        <taxon>Bacillota</taxon>
        <taxon>Bacilli</taxon>
        <taxon>Bacillales</taxon>
        <taxon>Bacillaceae</taxon>
        <taxon>Thalassobacillus</taxon>
    </lineage>
</organism>
<keyword evidence="8" id="KW-1133">Transmembrane helix</keyword>
<dbReference type="PANTHER" id="PTHR43390:SF1">
    <property type="entry name" value="CHLOROPLAST PROCESSING PEPTIDASE"/>
    <property type="match status" value="1"/>
</dbReference>
<sequence length="173" mass="19925">MSEEAKNEWWEWLKAIIIAIVLAFLLRTFFFATSIVEGASMNPTLESGERVMFNKIIYYVEEPAYGEIVIIHRPVKSYVKRIIALPNDVVEVRDHKLYINGEKQNQAYLDQPSIEGTTNYGPVKVPDGHYFVMGDNRSISKDSRNGLGFIEESEIIGRSELVIYPFKEWGMTR</sequence>
<keyword evidence="8" id="KW-0812">Transmembrane</keyword>
<dbReference type="Pfam" id="PF10502">
    <property type="entry name" value="Peptidase_S26"/>
    <property type="match status" value="1"/>
</dbReference>
<dbReference type="OrthoDB" id="9802919at2"/>
<evidence type="ECO:0000259" key="9">
    <source>
        <dbReference type="Pfam" id="PF10502"/>
    </source>
</evidence>
<evidence type="ECO:0000256" key="5">
    <source>
        <dbReference type="ARBA" id="ARBA00022670"/>
    </source>
</evidence>
<evidence type="ECO:0000256" key="8">
    <source>
        <dbReference type="RuleBase" id="RU362042"/>
    </source>
</evidence>
<evidence type="ECO:0000256" key="4">
    <source>
        <dbReference type="ARBA" id="ARBA00013208"/>
    </source>
</evidence>
<dbReference type="SUPFAM" id="SSF51306">
    <property type="entry name" value="LexA/Signal peptidase"/>
    <property type="match status" value="1"/>
</dbReference>
<comment type="similarity">
    <text evidence="3 8">Belongs to the peptidase S26 family.</text>
</comment>
<dbReference type="NCBIfam" id="TIGR02227">
    <property type="entry name" value="sigpep_I_bact"/>
    <property type="match status" value="1"/>
</dbReference>
<accession>A0A1H4GM96</accession>
<evidence type="ECO:0000313" key="10">
    <source>
        <dbReference type="EMBL" id="SEB10735.1"/>
    </source>
</evidence>
<evidence type="ECO:0000256" key="2">
    <source>
        <dbReference type="ARBA" id="ARBA00004401"/>
    </source>
</evidence>
<keyword evidence="8" id="KW-0472">Membrane</keyword>
<keyword evidence="6 8" id="KW-0378">Hydrolase</keyword>
<dbReference type="Proteomes" id="UP000198584">
    <property type="component" value="Unassembled WGS sequence"/>
</dbReference>
<gene>
    <name evidence="10" type="ORF">SAMN05421743_1174</name>
</gene>
<keyword evidence="11" id="KW-1185">Reference proteome</keyword>
<feature type="active site" evidence="7">
    <location>
        <position position="40"/>
    </location>
</feature>
<dbReference type="PANTHER" id="PTHR43390">
    <property type="entry name" value="SIGNAL PEPTIDASE I"/>
    <property type="match status" value="1"/>
</dbReference>
<dbReference type="PRINTS" id="PR00727">
    <property type="entry name" value="LEADERPTASE"/>
</dbReference>
<keyword evidence="5 8" id="KW-0645">Protease</keyword>
<comment type="subcellular location">
    <subcellularLocation>
        <location evidence="2">Cell membrane</location>
        <topology evidence="2">Single-pass type II membrane protein</topology>
    </subcellularLocation>
    <subcellularLocation>
        <location evidence="8">Membrane</location>
        <topology evidence="8">Single-pass type II membrane protein</topology>
    </subcellularLocation>
</comment>
<dbReference type="InterPro" id="IPR000223">
    <property type="entry name" value="Pept_S26A_signal_pept_1"/>
</dbReference>
<name>A0A1H4GM96_9BACI</name>